<keyword evidence="4" id="KW-1185">Reference proteome</keyword>
<dbReference type="PANTHER" id="PTHR43648">
    <property type="entry name" value="ELECTRON TRANSFER FLAVOPROTEIN BETA SUBUNIT LYSINE METHYLTRANSFERASE"/>
    <property type="match status" value="1"/>
</dbReference>
<dbReference type="EMBL" id="CP107716">
    <property type="protein sequence ID" value="UYQ71547.1"/>
    <property type="molecule type" value="Genomic_DNA"/>
</dbReference>
<evidence type="ECO:0000313" key="3">
    <source>
        <dbReference type="EMBL" id="UYQ71547.1"/>
    </source>
</evidence>
<keyword evidence="1 3" id="KW-0489">Methyltransferase</keyword>
<keyword evidence="3" id="KW-0687">Ribonucleoprotein</keyword>
<organism evidence="3 4">
    <name type="scientific">Pelagibacterium flavum</name>
    <dbReference type="NCBI Taxonomy" id="2984530"/>
    <lineage>
        <taxon>Bacteria</taxon>
        <taxon>Pseudomonadati</taxon>
        <taxon>Pseudomonadota</taxon>
        <taxon>Alphaproteobacteria</taxon>
        <taxon>Hyphomicrobiales</taxon>
        <taxon>Devosiaceae</taxon>
        <taxon>Pelagibacterium</taxon>
    </lineage>
</organism>
<keyword evidence="3" id="KW-0689">Ribosomal protein</keyword>
<dbReference type="PANTHER" id="PTHR43648:SF1">
    <property type="entry name" value="ELECTRON TRANSFER FLAVOPROTEIN BETA SUBUNIT LYSINE METHYLTRANSFERASE"/>
    <property type="match status" value="1"/>
</dbReference>
<dbReference type="CDD" id="cd02440">
    <property type="entry name" value="AdoMet_MTases"/>
    <property type="match status" value="1"/>
</dbReference>
<dbReference type="GO" id="GO:0032259">
    <property type="term" value="P:methylation"/>
    <property type="evidence" value="ECO:0007669"/>
    <property type="project" value="UniProtKB-KW"/>
</dbReference>
<dbReference type="InterPro" id="IPR050078">
    <property type="entry name" value="Ribosomal_L11_MeTrfase_PrmA"/>
</dbReference>
<name>A0ABY6IQ11_9HYPH</name>
<evidence type="ECO:0000256" key="2">
    <source>
        <dbReference type="ARBA" id="ARBA00022679"/>
    </source>
</evidence>
<dbReference type="SUPFAM" id="SSF53335">
    <property type="entry name" value="S-adenosyl-L-methionine-dependent methyltransferases"/>
    <property type="match status" value="1"/>
</dbReference>
<sequence length="188" mass="20344">MHLAVPQSGVWKLARDGVPPYWAWCWPGGLVLAMHIMTNPQIVSGRTVLDLGTGSGLVAIAAAMRGANRVLACDTDPNAIVAARLSAALNSVSIQTSLADLLDGPVPAQEVILVGDLFYKAAFARRVVAFLDRCLSEKRQIYVGDIGREHLPRDRMLSIGTYPLIDFGEPATAEPRPAHAWRYIGRMA</sequence>
<dbReference type="InterPro" id="IPR029063">
    <property type="entry name" value="SAM-dependent_MTases_sf"/>
</dbReference>
<protein>
    <submittedName>
        <fullName evidence="3">50S ribosomal protein L11 methyltransferase</fullName>
    </submittedName>
</protein>
<dbReference type="GO" id="GO:0008168">
    <property type="term" value="F:methyltransferase activity"/>
    <property type="evidence" value="ECO:0007669"/>
    <property type="project" value="UniProtKB-KW"/>
</dbReference>
<keyword evidence="2" id="KW-0808">Transferase</keyword>
<dbReference type="Proteomes" id="UP001163882">
    <property type="component" value="Chromosome"/>
</dbReference>
<accession>A0ABY6IQ11</accession>
<dbReference type="GO" id="GO:0005840">
    <property type="term" value="C:ribosome"/>
    <property type="evidence" value="ECO:0007669"/>
    <property type="project" value="UniProtKB-KW"/>
</dbReference>
<proteinExistence type="predicted"/>
<evidence type="ECO:0000313" key="4">
    <source>
        <dbReference type="Proteomes" id="UP001163882"/>
    </source>
</evidence>
<gene>
    <name evidence="3" type="ORF">OF122_16060</name>
</gene>
<reference evidence="3" key="1">
    <citation type="submission" date="2022-10" db="EMBL/GenBank/DDBJ databases">
        <title>YIM 151497 complete genome.</title>
        <authorList>
            <person name="Chen X."/>
        </authorList>
    </citation>
    <scope>NUCLEOTIDE SEQUENCE</scope>
    <source>
        <strain evidence="3">YIM 151497</strain>
    </source>
</reference>
<dbReference type="RefSeq" id="WP_264225198.1">
    <property type="nucleotide sequence ID" value="NZ_CP107716.1"/>
</dbReference>
<dbReference type="Pfam" id="PF06325">
    <property type="entry name" value="PrmA"/>
    <property type="match status" value="1"/>
</dbReference>
<dbReference type="Gene3D" id="3.40.50.150">
    <property type="entry name" value="Vaccinia Virus protein VP39"/>
    <property type="match status" value="1"/>
</dbReference>
<evidence type="ECO:0000256" key="1">
    <source>
        <dbReference type="ARBA" id="ARBA00022603"/>
    </source>
</evidence>